<evidence type="ECO:0000256" key="1">
    <source>
        <dbReference type="ARBA" id="ARBA00008615"/>
    </source>
</evidence>
<gene>
    <name evidence="3" type="ORF">PAL_GLEAN10015267</name>
</gene>
<feature type="compositionally biased region" description="Low complexity" evidence="2">
    <location>
        <begin position="113"/>
        <end position="134"/>
    </location>
</feature>
<evidence type="ECO:0008006" key="5">
    <source>
        <dbReference type="Google" id="ProtNLM"/>
    </source>
</evidence>
<dbReference type="PANTHER" id="PTHR16476">
    <property type="entry name" value="FAMILY WITH SEQUENCE SIMILARITY 216 MEMBER A"/>
    <property type="match status" value="1"/>
</dbReference>
<comment type="similarity">
    <text evidence="1">Belongs to the FAM216 family.</text>
</comment>
<dbReference type="PANTHER" id="PTHR16476:SF3">
    <property type="entry name" value="PROTEIN FAM216B"/>
    <property type="match status" value="1"/>
</dbReference>
<keyword evidence="4" id="KW-1185">Reference proteome</keyword>
<dbReference type="FunCoup" id="L5KGY8">
    <property type="interactions" value="1"/>
</dbReference>
<evidence type="ECO:0000313" key="4">
    <source>
        <dbReference type="Proteomes" id="UP000010552"/>
    </source>
</evidence>
<dbReference type="eggNOG" id="ENOG502SAWN">
    <property type="taxonomic scope" value="Eukaryota"/>
</dbReference>
<dbReference type="STRING" id="9402.L5KGY8"/>
<protein>
    <recommendedName>
        <fullName evidence="5">Protein FAM216B</fullName>
    </recommendedName>
</protein>
<organism evidence="3 4">
    <name type="scientific">Pteropus alecto</name>
    <name type="common">Black flying fox</name>
    <dbReference type="NCBI Taxonomy" id="9402"/>
    <lineage>
        <taxon>Eukaryota</taxon>
        <taxon>Metazoa</taxon>
        <taxon>Chordata</taxon>
        <taxon>Craniata</taxon>
        <taxon>Vertebrata</taxon>
        <taxon>Euteleostomi</taxon>
        <taxon>Mammalia</taxon>
        <taxon>Eutheria</taxon>
        <taxon>Laurasiatheria</taxon>
        <taxon>Chiroptera</taxon>
        <taxon>Yinpterochiroptera</taxon>
        <taxon>Pteropodoidea</taxon>
        <taxon>Pteropodidae</taxon>
        <taxon>Pteropodinae</taxon>
        <taxon>Pteropus</taxon>
    </lineage>
</organism>
<evidence type="ECO:0000313" key="3">
    <source>
        <dbReference type="EMBL" id="ELK10031.1"/>
    </source>
</evidence>
<dbReference type="Proteomes" id="UP000010552">
    <property type="component" value="Unassembled WGS sequence"/>
</dbReference>
<dbReference type="InParanoid" id="L5KGY8"/>
<reference evidence="4" key="1">
    <citation type="journal article" date="2013" name="Science">
        <title>Comparative analysis of bat genomes provides insight into the evolution of flight and immunity.</title>
        <authorList>
            <person name="Zhang G."/>
            <person name="Cowled C."/>
            <person name="Shi Z."/>
            <person name="Huang Z."/>
            <person name="Bishop-Lilly K.A."/>
            <person name="Fang X."/>
            <person name="Wynne J.W."/>
            <person name="Xiong Z."/>
            <person name="Baker M.L."/>
            <person name="Zhao W."/>
            <person name="Tachedjian M."/>
            <person name="Zhu Y."/>
            <person name="Zhou P."/>
            <person name="Jiang X."/>
            <person name="Ng J."/>
            <person name="Yang L."/>
            <person name="Wu L."/>
            <person name="Xiao J."/>
            <person name="Feng Y."/>
            <person name="Chen Y."/>
            <person name="Sun X."/>
            <person name="Zhang Y."/>
            <person name="Marsh G.A."/>
            <person name="Crameri G."/>
            <person name="Broder C.C."/>
            <person name="Frey K.G."/>
            <person name="Wang L.F."/>
            <person name="Wang J."/>
        </authorList>
    </citation>
    <scope>NUCLEOTIDE SEQUENCE [LARGE SCALE GENOMIC DNA]</scope>
</reference>
<proteinExistence type="inferred from homology"/>
<name>L5KGY8_PTEAL</name>
<accession>L5KGY8</accession>
<evidence type="ECO:0000256" key="2">
    <source>
        <dbReference type="SAM" id="MobiDB-lite"/>
    </source>
</evidence>
<dbReference type="Pfam" id="PF15107">
    <property type="entry name" value="FAM216B"/>
    <property type="match status" value="1"/>
</dbReference>
<dbReference type="InterPro" id="IPR029373">
    <property type="entry name" value="FAM216"/>
</dbReference>
<feature type="region of interest" description="Disordered" evidence="2">
    <location>
        <begin position="110"/>
        <end position="134"/>
    </location>
</feature>
<dbReference type="AlphaFoldDB" id="L5KGY8"/>
<dbReference type="EMBL" id="KB030771">
    <property type="protein sequence ID" value="ELK10031.1"/>
    <property type="molecule type" value="Genomic_DNA"/>
</dbReference>
<sequence>MGEKKKRQRKLQNVPQIPCVRVPASASDTALLKGLTPGQQRYLYSTVQAYSSRQQWEALGTRFVHSVQQQWLLGYITQQEALACAVILRDSIKKASAKEALQRTIPRRASAMTRTRPPARPVSVVRPRALSTGL</sequence>